<sequence>MINNKFILIIISAIVGLIPIILGIVALATPKWIVVNLVDQEASSTYGLFQQCSSMEIGNGSITSCADIKSAFQTVQGLQIAGVVILTVGVVIAIIIKQFLPKYFLKLSTPLLPLIGSVLILVGSLLFAKYVIEHFSRNLIYVTIGYSMVLMVIACICGFVITVLFAFDAGYSYGNSRSTVNFG</sequence>
<dbReference type="Pfam" id="PF00822">
    <property type="entry name" value="PMP22_Claudin"/>
    <property type="match status" value="1"/>
</dbReference>
<keyword evidence="4 5" id="KW-0472">Membrane</keyword>
<dbReference type="EMBL" id="CAJNOJ010000071">
    <property type="protein sequence ID" value="CAF1031756.1"/>
    <property type="molecule type" value="Genomic_DNA"/>
</dbReference>
<feature type="transmembrane region" description="Helical" evidence="5">
    <location>
        <begin position="78"/>
        <end position="99"/>
    </location>
</feature>
<dbReference type="Proteomes" id="UP000663828">
    <property type="component" value="Unassembled WGS sequence"/>
</dbReference>
<keyword evidence="3 5" id="KW-1133">Transmembrane helix</keyword>
<protein>
    <submittedName>
        <fullName evidence="7">Uncharacterized protein</fullName>
    </submittedName>
</protein>
<evidence type="ECO:0000313" key="6">
    <source>
        <dbReference type="EMBL" id="CAF0977871.1"/>
    </source>
</evidence>
<dbReference type="InterPro" id="IPR004031">
    <property type="entry name" value="PMP22/EMP/MP20/Claudin"/>
</dbReference>
<evidence type="ECO:0000256" key="4">
    <source>
        <dbReference type="ARBA" id="ARBA00023136"/>
    </source>
</evidence>
<dbReference type="AlphaFoldDB" id="A0A814IXC9"/>
<gene>
    <name evidence="7" type="ORF">EDS130_LOCUS16449</name>
    <name evidence="6" type="ORF">XAT740_LOCUS12020</name>
</gene>
<evidence type="ECO:0000256" key="5">
    <source>
        <dbReference type="SAM" id="Phobius"/>
    </source>
</evidence>
<evidence type="ECO:0000256" key="2">
    <source>
        <dbReference type="ARBA" id="ARBA00022692"/>
    </source>
</evidence>
<evidence type="ECO:0000313" key="9">
    <source>
        <dbReference type="Proteomes" id="UP000663852"/>
    </source>
</evidence>
<proteinExistence type="predicted"/>
<reference evidence="7" key="1">
    <citation type="submission" date="2021-02" db="EMBL/GenBank/DDBJ databases">
        <authorList>
            <person name="Nowell W R."/>
        </authorList>
    </citation>
    <scope>NUCLEOTIDE SEQUENCE</scope>
</reference>
<dbReference type="OrthoDB" id="10054214at2759"/>
<comment type="caution">
    <text evidence="7">The sequence shown here is derived from an EMBL/GenBank/DDBJ whole genome shotgun (WGS) entry which is preliminary data.</text>
</comment>
<keyword evidence="2 5" id="KW-0812">Transmembrane</keyword>
<dbReference type="Gene3D" id="1.20.140.150">
    <property type="match status" value="1"/>
</dbReference>
<evidence type="ECO:0000256" key="3">
    <source>
        <dbReference type="ARBA" id="ARBA00022989"/>
    </source>
</evidence>
<feature type="transmembrane region" description="Helical" evidence="5">
    <location>
        <begin position="6"/>
        <end position="28"/>
    </location>
</feature>
<dbReference type="EMBL" id="CAJNOR010000672">
    <property type="protein sequence ID" value="CAF0977871.1"/>
    <property type="molecule type" value="Genomic_DNA"/>
</dbReference>
<evidence type="ECO:0000313" key="8">
    <source>
        <dbReference type="Proteomes" id="UP000663828"/>
    </source>
</evidence>
<dbReference type="Proteomes" id="UP000663852">
    <property type="component" value="Unassembled WGS sequence"/>
</dbReference>
<comment type="subcellular location">
    <subcellularLocation>
        <location evidence="1">Membrane</location>
        <topology evidence="1">Multi-pass membrane protein</topology>
    </subcellularLocation>
</comment>
<accession>A0A814IXC9</accession>
<organism evidence="7 9">
    <name type="scientific">Adineta ricciae</name>
    <name type="common">Rotifer</name>
    <dbReference type="NCBI Taxonomy" id="249248"/>
    <lineage>
        <taxon>Eukaryota</taxon>
        <taxon>Metazoa</taxon>
        <taxon>Spiralia</taxon>
        <taxon>Gnathifera</taxon>
        <taxon>Rotifera</taxon>
        <taxon>Eurotatoria</taxon>
        <taxon>Bdelloidea</taxon>
        <taxon>Adinetida</taxon>
        <taxon>Adinetidae</taxon>
        <taxon>Adineta</taxon>
    </lineage>
</organism>
<dbReference type="GO" id="GO:0016020">
    <property type="term" value="C:membrane"/>
    <property type="evidence" value="ECO:0007669"/>
    <property type="project" value="UniProtKB-SubCell"/>
</dbReference>
<evidence type="ECO:0000256" key="1">
    <source>
        <dbReference type="ARBA" id="ARBA00004141"/>
    </source>
</evidence>
<keyword evidence="8" id="KW-1185">Reference proteome</keyword>
<name>A0A814IXC9_ADIRI</name>
<feature type="transmembrane region" description="Helical" evidence="5">
    <location>
        <begin position="111"/>
        <end position="132"/>
    </location>
</feature>
<evidence type="ECO:0000313" key="7">
    <source>
        <dbReference type="EMBL" id="CAF1031756.1"/>
    </source>
</evidence>
<feature type="transmembrane region" description="Helical" evidence="5">
    <location>
        <begin position="139"/>
        <end position="167"/>
    </location>
</feature>